<organism evidence="2 3">
    <name type="scientific">Candidatus Gallipaludibacter merdavium</name>
    <dbReference type="NCBI Taxonomy" id="2840839"/>
    <lineage>
        <taxon>Bacteria</taxon>
        <taxon>Pseudomonadati</taxon>
        <taxon>Bacteroidota</taxon>
        <taxon>Bacteroidia</taxon>
        <taxon>Bacteroidales</taxon>
        <taxon>Candidatus Gallipaludibacter</taxon>
    </lineage>
</organism>
<proteinExistence type="predicted"/>
<protein>
    <submittedName>
        <fullName evidence="2">PCMD domain-containing protein</fullName>
    </submittedName>
</protein>
<evidence type="ECO:0000313" key="3">
    <source>
        <dbReference type="Proteomes" id="UP000823641"/>
    </source>
</evidence>
<comment type="caution">
    <text evidence="2">The sequence shown here is derived from an EMBL/GenBank/DDBJ whole genome shotgun (WGS) entry which is preliminary data.</text>
</comment>
<feature type="signal peptide" evidence="1">
    <location>
        <begin position="1"/>
        <end position="20"/>
    </location>
</feature>
<keyword evidence="1" id="KW-0732">Signal</keyword>
<evidence type="ECO:0000313" key="2">
    <source>
        <dbReference type="EMBL" id="MBO8460380.1"/>
    </source>
</evidence>
<feature type="chain" id="PRO_5039228280" evidence="1">
    <location>
        <begin position="21"/>
        <end position="3153"/>
    </location>
</feature>
<reference evidence="2" key="2">
    <citation type="journal article" date="2021" name="PeerJ">
        <title>Extensive microbial diversity within the chicken gut microbiome revealed by metagenomics and culture.</title>
        <authorList>
            <person name="Gilroy R."/>
            <person name="Ravi A."/>
            <person name="Getino M."/>
            <person name="Pursley I."/>
            <person name="Horton D.L."/>
            <person name="Alikhan N.F."/>
            <person name="Baker D."/>
            <person name="Gharbi K."/>
            <person name="Hall N."/>
            <person name="Watson M."/>
            <person name="Adriaenssens E.M."/>
            <person name="Foster-Nyarko E."/>
            <person name="Jarju S."/>
            <person name="Secka A."/>
            <person name="Antonio M."/>
            <person name="Oren A."/>
            <person name="Chaudhuri R.R."/>
            <person name="La Ragione R."/>
            <person name="Hildebrand F."/>
            <person name="Pallen M.J."/>
        </authorList>
    </citation>
    <scope>NUCLEOTIDE SEQUENCE</scope>
    <source>
        <strain evidence="2">G3-3990</strain>
    </source>
</reference>
<evidence type="ECO:0000256" key="1">
    <source>
        <dbReference type="SAM" id="SignalP"/>
    </source>
</evidence>
<dbReference type="EMBL" id="JADIMG010000081">
    <property type="protein sequence ID" value="MBO8460380.1"/>
    <property type="molecule type" value="Genomic_DNA"/>
</dbReference>
<gene>
    <name evidence="2" type="ORF">IAA73_08630</name>
</gene>
<dbReference type="Gene3D" id="2.60.120.890">
    <property type="entry name" value="BT2081, beta-jelly-roll domain"/>
    <property type="match status" value="1"/>
</dbReference>
<dbReference type="Proteomes" id="UP000823641">
    <property type="component" value="Unassembled WGS sequence"/>
</dbReference>
<name>A0A9D9HUR5_9BACT</name>
<reference evidence="2" key="1">
    <citation type="submission" date="2020-10" db="EMBL/GenBank/DDBJ databases">
        <authorList>
            <person name="Gilroy R."/>
        </authorList>
    </citation>
    <scope>NUCLEOTIDE SEQUENCE</scope>
    <source>
        <strain evidence="2">G3-3990</strain>
    </source>
</reference>
<accession>A0A9D9HUR5</accession>
<sequence length="3153" mass="346033">MKKYLSLFFASVLLVLHISAQNYQLPNSSMETFQSSWAGVGYDPTDWKGANVRRVVSGITAEKEMVSPDDNGRTGRCVRIHNEKVEADILGIKIGAPAPSWITLGQPWSDLNGTNQGTASAGTDGGMAFTYRPDTLSAWIKSTRVSGEEFNIVFYSWTGMAQNNSYKGQDGSCQSYSHTDEESDIRVQTDGNACGTGWGNAVQVGEGAFRSTQNYSSWTQVKIPITYYNNTVPEKTNVIFSSGKYPHLRESDGVNVGSTLWVDDISLIYSSKLHEIRIIKPGETTERPITGVAPNIQTYHYSLGLGATNADIPQINCYRSGRLLGTSECVINYATQLGDPTTITVYAEDGSSTTTYTVVFAAEMSNNARPAGITVNGTSVNGFSGYVNTYDVALPYGTTDCPVLDIVKAEPEQTFTSTCTGVPGVATIEVTAADGTSKQTYTLNLSVAPLTDNTLQDILINDKPLTGFSPTKNIYKVELPIGTTDAPSVTPVSAYPDGAQTITVNNGGLEGTTTITVTPPSGTSRTYSITYVITESSYSFLEDIQIGGVSLPNFNPEVLNYSYSLPLGVTELPEITYTKGDEYQTVLVEEGGIDGVTKITVTAQNGTKTIYRISFSAEKSSVSTLADIKVGGTSIPGFTPEKTNYTYALPVGTTELPEITYEKGDEYQTVTLTPGPVNGVTRLIVKAQDGTTTTYTIVFSVEQASVATLLDIKVGGVSIPEFDPNQPNYTYVLPRGTQELPEITYTLHDDYQTVRITEGGVEGDTRITVRAQSGDIMVYTIHFTIEKSSVAILSDIKIDGVSLPGFSPEILEYSYELAGGTTELPAITWVKGDEYQQVLLQKGTVNGASTIRVQAEDGTVKQYVINFSVQKSENAKLQNIYVDGVPLPGFEQETFSYVYALPMDAMTCPTITVEKMPGQTVRIIQPQLTGTARIEVQPEVGAINVYTILFRKGEEANTTLLQLSLDGTPIPDFRPDSLYYEYVLPYGTNQLPEITYTLADENSLVYEIPDGITQTILNVVSADGTSNTVYEIQYKQYVSTDQTLSDIKVDGTSLEDFLPTTYQYSYELEAGTLACPPITVEKANPSQIVLIQAPRLDGVAEIRLVDANQETLNTYTINFILKKDTVTSLQNILLDGQPLTDFDPAKKIYEVQLLAEDKLPTITYERGHDRQNVFVSYVAREGIDLLVTAENGDTATYTIHFNAPVSTSALLADLQVYNEEEQKYISLADFNANVFDYTYNLPWRTDRVPNIRPIFLNKYQIATIAYQPVNNTTVVEVLAQDGTTKQTYQIAFPVEQSKETALASLIVDGNPLVLQDGVFDYSVQLPYGTTNIPEIIWEKKVSEQRITLAERGLGYPATLKVFAENGDSALYTIHFDVLKSDAENVLIRILVNGMQPADFSPSADNCSLILPYGTEAIPEITYTKSYPEQTVEILQGKLGEPVYIKVHSNKEGVADKQYTLSVSVAQQSEAVLTDIRFDGVSMEGFDAKKTTYVRQITQKPALIEAVAPEGVNVVTVKNELNCAVFEAQKGEASTTYTIYFHYKDDVIPNADFTEWETAKYNNGPKPVGWMVPADCFEKHSAGIGGTYYTGPEVVKLEQSGMMLQTRSCFQAINGGIPGMITLGNMSISPANSGGTQSSISGGILFRNTPDNFMINYLPKTGNMSNVNGYRFMVTLADGNSSKEFVYAQSAFDGQEHNAVIPLLDGRIASPTSMNIILNSCQTENASSLGYAGNSGIFDGATYVNSQLEVRNIAFQYSSLISSATLNGIAATVDGSNITFNLDAETDNVENIVIQGQVPDQEYFVQMGEEMWTGTTNLRTGSIKSVAEDGSSTEYTVYMYRPRSTNAQLSYIKVNGQDIAFDPSQLEYNYEIPFNTTIFPDVQVGKASKYQTVELVRQELQSVLINVTAEGGQQQTYTVNFVKEQPETNAALNMLTVDGYELDFKPEQYEYAVQLPVDTKEIPAVTYKKQMDDQEVVFTEGDANGLTTVVVTAQDGTTQNTYKVQFTLQDAVSDAQLSSIQLLSDGVILFDADTYVYEHHVVDSLPAVTYSGDIHDRMTVIHYPDSIIWNLSSPTATHKYLLEFTRTLSSNANLHAIMVNEELLEGFVPSVYDYQLYVQRGQAFDIVPIIAEEKQKVEATYADSVYTIKVTAEDLTEQVTRLTLKEQLSSDATLAGLEIKLADGTPLSFTFNPQQLEYEFTIPCDSPKYFLPQLPDVIAYAATEGQTIQMELNALNSNSYIVVTSQDGTQQQTYTLRFEVEVSSNAYLSGIAIDNVPIESFKPDVYRYEVDVPSGSSVPAVTYTRGDAFQSVEVETGSDLVVLQITAENGNMTTYLVRFNITLSSVADLGGITVDGQPLPDFDKDKTIYTVNLPVGTTILPEVGVVAGADNQKVSIISGGVNGATQILVTAENGNTKNYTINFVVHQSENVALSSILVDYLPLSDFDPEVLEYTVDLPVGTNVFPDVTWMPGDEYQTVIGMTNPDGDAIIKVTAQNPQFTRQYIVHFNVLKSENALLSNIYLNNEPLTTHAQGFTSDADFSPEHFEYHVDLPVGTLSYPKISFDMGDEWQKVEVSQLLADSVVLTVTSQDEAHTNSYVIHFNILQSDVAFLFSIELDGMPLPDFHPDTLHYEVLLPVGTVRLPAITWTKGDAHQTVSKTDNGVNGRCEILVEAQDRITTRTYTIDFSVSKSDNAYLKEIKSGGVLLEGFDPEISEYVITLPYGTEEVPVTTYTLAESAQEVSLREAQTVNDTTYLVVTAEDGVGTFTYVLTYKLRESSNALLDAIYIDEQLLSTEAQSFESDADFTPENMEYHIVLPPYTSVLPEVTWKAQVPESEVTSFVDACTDCQFAQGTVRIQVVAQDGSDANEYTIFFTTRLSNNVMLEDIRIDGKTIDGFKSDSTEYVLEFPVGTDSLAFPTPEQIEVTLAEEGQTYMVSDAGNGVILIQVTAPDGVTIGNYVIVSTIKLSDNAYLSDLRLNGVTLQGFDSTVFEYSYILPYGDVQIPLDKLEYTSADPYQEISVVSSGNIADGNAVINIFVVAQDGTENIYIIRFTSAIDDPNQYPSSDDVCLVQVENGVWRASSIRNDVIVFLFNVAGQRIDSGVVPVIDPNEKDFMCEPSSTVTGREFRLPKQGTVYVFTFTYQGIILRSQKVIY</sequence>
<dbReference type="InterPro" id="IPR038653">
    <property type="entry name" value="Put_CMD_sf"/>
</dbReference>